<evidence type="ECO:0000313" key="2">
    <source>
        <dbReference type="EMBL" id="KGJ92725.1"/>
    </source>
</evidence>
<dbReference type="EMBL" id="JQED01000017">
    <property type="protein sequence ID" value="KGJ92725.1"/>
    <property type="molecule type" value="Genomic_DNA"/>
</dbReference>
<dbReference type="PATRIC" id="fig|28229.4.peg.2016"/>
<dbReference type="InterPro" id="IPR038740">
    <property type="entry name" value="BioF2-like_GNAT_dom"/>
</dbReference>
<dbReference type="AlphaFoldDB" id="A0A099KR92"/>
<dbReference type="SUPFAM" id="SSF55729">
    <property type="entry name" value="Acyl-CoA N-acyltransferases (Nat)"/>
    <property type="match status" value="1"/>
</dbReference>
<reference evidence="2 3" key="1">
    <citation type="submission" date="2014-08" db="EMBL/GenBank/DDBJ databases">
        <title>Genomic and Phenotypic Diversity of Colwellia psychrerythraea strains from Disparate Marine Basins.</title>
        <authorList>
            <person name="Techtmann S.M."/>
            <person name="Stelling S.C."/>
            <person name="Utturkar S.M."/>
            <person name="Alshibli N."/>
            <person name="Harris A."/>
            <person name="Brown S.D."/>
            <person name="Hazen T.C."/>
        </authorList>
    </citation>
    <scope>NUCLEOTIDE SEQUENCE [LARGE SCALE GENOMIC DNA]</scope>
    <source>
        <strain evidence="2 3">ND2E</strain>
    </source>
</reference>
<protein>
    <recommendedName>
        <fullName evidence="1">BioF2-like acetyltransferase domain-containing protein</fullName>
    </recommendedName>
</protein>
<comment type="caution">
    <text evidence="2">The sequence shown here is derived from an EMBL/GenBank/DDBJ whole genome shotgun (WGS) entry which is preliminary data.</text>
</comment>
<organism evidence="2 3">
    <name type="scientific">Colwellia psychrerythraea</name>
    <name type="common">Vibrio psychroerythus</name>
    <dbReference type="NCBI Taxonomy" id="28229"/>
    <lineage>
        <taxon>Bacteria</taxon>
        <taxon>Pseudomonadati</taxon>
        <taxon>Pseudomonadota</taxon>
        <taxon>Gammaproteobacteria</taxon>
        <taxon>Alteromonadales</taxon>
        <taxon>Colwelliaceae</taxon>
        <taxon>Colwellia</taxon>
    </lineage>
</organism>
<name>A0A099KR92_COLPS</name>
<evidence type="ECO:0000313" key="3">
    <source>
        <dbReference type="Proteomes" id="UP000029843"/>
    </source>
</evidence>
<evidence type="ECO:0000259" key="1">
    <source>
        <dbReference type="Pfam" id="PF13480"/>
    </source>
</evidence>
<gene>
    <name evidence="2" type="ORF">ND2E_2973</name>
</gene>
<dbReference type="Pfam" id="PF13480">
    <property type="entry name" value="Acetyltransf_6"/>
    <property type="match status" value="1"/>
</dbReference>
<sequence length="376" mass="43926">MDVNSSYSTLSFSEFVEQYKTDYERLPKARLFELTLPWLVATAEFMLPENSQIIVHCLYHISDGKKPKLTIAWPLVHRLNSKNKVSQPEITSLTSFYSSVAEPIFFISPCKVAMRQLLIHIDKQYQWHSMQLGDFDEGLVEQALLEYFPYQRLFSITDNVYQRDISDYSSYYQQRPSQLRNTIRRREKKLAKAHQYRTEIITNVEAFDSAFLAYKTIYQQSWKGEEYSFNFIKKVCLSAIAENKLRFGLLFVDDEPAAAQLWFLQMADDDSAEQNNSELFQTTASIFKLAYSPKYQQYSVGSILSLALSEYVISKDKAANIEFGMGSEAYKKDWLIDKRTRQSYQIFNPASIYGKLAIIRYIAIPRLVKFFIRKNK</sequence>
<dbReference type="Proteomes" id="UP000029843">
    <property type="component" value="Unassembled WGS sequence"/>
</dbReference>
<proteinExistence type="predicted"/>
<dbReference type="RefSeq" id="WP_033093706.1">
    <property type="nucleotide sequence ID" value="NZ_JQED01000017.1"/>
</dbReference>
<dbReference type="OrthoDB" id="4349922at2"/>
<feature type="domain" description="BioF2-like acetyltransferase" evidence="1">
    <location>
        <begin position="178"/>
        <end position="264"/>
    </location>
</feature>
<accession>A0A099KR92</accession>
<dbReference type="InterPro" id="IPR016181">
    <property type="entry name" value="Acyl_CoA_acyltransferase"/>
</dbReference>